<comment type="caution">
    <text evidence="4">The sequence shown here is derived from an EMBL/GenBank/DDBJ whole genome shotgun (WGS) entry which is preliminary data.</text>
</comment>
<evidence type="ECO:0000256" key="1">
    <source>
        <dbReference type="ARBA" id="ARBA00010702"/>
    </source>
</evidence>
<sequence length="797" mass="83408">MDRARDGLSEAERTLLATWREVRRGAVSGPRLDPVERALLDRWRTWRESPATRPPWGAALQHRLGAGQAPAPATGLADAPEAPSRFLGMLLGAAAGELVAQGEVGQRSAALLFALEGLVGAHTRLRLSGDGDPLDGASEGLRRWLHSRGIPWRDCGSEQESPDGLLVGAPELRSRRSDEPTMLAALAQIAAGKPAGTRQQPINGFDSATAVPLGALAALWRAGADVFPLAVDLAALTHGHPDGHRPAGVLGTAISLLLRGSSLRDALGAGLARWPSEHLRRAHRLGLDSPAGTVPARRHLDSMGAGRSDSMGAGRSDSMGAGRSGTEVLGIAIRVATACEDDFATAVRVAADHSGDAATSAVLCGQLLGALHGPTAIPPGLLADLPTLKLAERIATDATTEFGPYPDESEAWTARYPVGAATEPQRDGLAATPRLAASRDRFLGAVLGCAVGEALGGPIAGDSWAEIRDRHGESGLRSYVPAGHPAGRLGSDTQLMLFSLEGMIRAGVAREHGVTDPSRHIQHAYQRWLHTQHLSWARAAGEFLRHTPEPDGWLVRQRALFQTRNPGRTMMRTLIAFAKGQQEMGTPERPVSDSKGSTAVMRAVPAALWSDDPAEVFRVGMNTAALTHGDPVAYLSAGTLAFLVSRLLDGAELPDAVEEAMAHLARQRGHAEVSRALATAVRLAESGASAETVEATIGGGWSAPEALAIGLFAALSAGGDFDVALPAAVNHSGNSATTGAVCGSLVGASVGAEAIPEHWITDLELAEVIEQLARDAALEFGPRPPRGAEWLERYPAT</sequence>
<dbReference type="EMBL" id="BAAAUX010000003">
    <property type="protein sequence ID" value="GAA2776607.1"/>
    <property type="molecule type" value="Genomic_DNA"/>
</dbReference>
<dbReference type="InterPro" id="IPR050792">
    <property type="entry name" value="ADP-ribosylglycohydrolase"/>
</dbReference>
<reference evidence="4 5" key="1">
    <citation type="journal article" date="2019" name="Int. J. Syst. Evol. Microbiol.">
        <title>The Global Catalogue of Microorganisms (GCM) 10K type strain sequencing project: providing services to taxonomists for standard genome sequencing and annotation.</title>
        <authorList>
            <consortium name="The Broad Institute Genomics Platform"/>
            <consortium name="The Broad Institute Genome Sequencing Center for Infectious Disease"/>
            <person name="Wu L."/>
            <person name="Ma J."/>
        </authorList>
    </citation>
    <scope>NUCLEOTIDE SEQUENCE [LARGE SCALE GENOMIC DNA]</scope>
    <source>
        <strain evidence="4 5">JCM 9383</strain>
    </source>
</reference>
<dbReference type="PANTHER" id="PTHR16222">
    <property type="entry name" value="ADP-RIBOSYLGLYCOHYDROLASE"/>
    <property type="match status" value="1"/>
</dbReference>
<evidence type="ECO:0000256" key="3">
    <source>
        <dbReference type="SAM" id="MobiDB-lite"/>
    </source>
</evidence>
<evidence type="ECO:0000313" key="5">
    <source>
        <dbReference type="Proteomes" id="UP001500979"/>
    </source>
</evidence>
<evidence type="ECO:0000313" key="4">
    <source>
        <dbReference type="EMBL" id="GAA2776607.1"/>
    </source>
</evidence>
<proteinExistence type="inferred from homology"/>
<dbReference type="Pfam" id="PF03747">
    <property type="entry name" value="ADP_ribosyl_GH"/>
    <property type="match status" value="2"/>
</dbReference>
<dbReference type="InterPro" id="IPR036705">
    <property type="entry name" value="Ribosyl_crysJ1_sf"/>
</dbReference>
<accession>A0ABN3V537</accession>
<dbReference type="Proteomes" id="UP001500979">
    <property type="component" value="Unassembled WGS sequence"/>
</dbReference>
<protein>
    <recommendedName>
        <fullName evidence="6">ADP-ribosylglycohydrolase</fullName>
    </recommendedName>
</protein>
<organism evidence="4 5">
    <name type="scientific">Saccharopolyspora taberi</name>
    <dbReference type="NCBI Taxonomy" id="60895"/>
    <lineage>
        <taxon>Bacteria</taxon>
        <taxon>Bacillati</taxon>
        <taxon>Actinomycetota</taxon>
        <taxon>Actinomycetes</taxon>
        <taxon>Pseudonocardiales</taxon>
        <taxon>Pseudonocardiaceae</taxon>
        <taxon>Saccharopolyspora</taxon>
    </lineage>
</organism>
<keyword evidence="2" id="KW-0378">Hydrolase</keyword>
<dbReference type="RefSeq" id="WP_344677833.1">
    <property type="nucleotide sequence ID" value="NZ_BAAAUX010000003.1"/>
</dbReference>
<evidence type="ECO:0000256" key="2">
    <source>
        <dbReference type="ARBA" id="ARBA00022801"/>
    </source>
</evidence>
<name>A0ABN3V537_9PSEU</name>
<dbReference type="InterPro" id="IPR005502">
    <property type="entry name" value="Ribosyl_crysJ1"/>
</dbReference>
<keyword evidence="5" id="KW-1185">Reference proteome</keyword>
<comment type="similarity">
    <text evidence="1">Belongs to the ADP-ribosylglycohydrolase family.</text>
</comment>
<dbReference type="PANTHER" id="PTHR16222:SF24">
    <property type="entry name" value="ADP-RIBOSYLHYDROLASE ARH3"/>
    <property type="match status" value="1"/>
</dbReference>
<evidence type="ECO:0008006" key="6">
    <source>
        <dbReference type="Google" id="ProtNLM"/>
    </source>
</evidence>
<gene>
    <name evidence="4" type="ORF">GCM10010470_06570</name>
</gene>
<dbReference type="Gene3D" id="1.10.4080.10">
    <property type="entry name" value="ADP-ribosylation/Crystallin J1"/>
    <property type="match status" value="2"/>
</dbReference>
<feature type="region of interest" description="Disordered" evidence="3">
    <location>
        <begin position="288"/>
        <end position="321"/>
    </location>
</feature>
<dbReference type="SUPFAM" id="SSF101478">
    <property type="entry name" value="ADP-ribosylglycohydrolase"/>
    <property type="match status" value="2"/>
</dbReference>